<feature type="compositionally biased region" description="Polar residues" evidence="1">
    <location>
        <begin position="329"/>
        <end position="338"/>
    </location>
</feature>
<evidence type="ECO:0000256" key="2">
    <source>
        <dbReference type="SAM" id="Phobius"/>
    </source>
</evidence>
<name>A0A3S5ACT4_9PLAT</name>
<dbReference type="AlphaFoldDB" id="A0A3S5ACT4"/>
<dbReference type="Proteomes" id="UP000784294">
    <property type="component" value="Unassembled WGS sequence"/>
</dbReference>
<protein>
    <submittedName>
        <fullName evidence="3">Uncharacterized protein</fullName>
    </submittedName>
</protein>
<comment type="caution">
    <text evidence="3">The sequence shown here is derived from an EMBL/GenBank/DDBJ whole genome shotgun (WGS) entry which is preliminary data.</text>
</comment>
<evidence type="ECO:0000313" key="4">
    <source>
        <dbReference type="Proteomes" id="UP000784294"/>
    </source>
</evidence>
<gene>
    <name evidence="3" type="ORF">PXEA_LOCUS10898</name>
</gene>
<evidence type="ECO:0000256" key="1">
    <source>
        <dbReference type="SAM" id="MobiDB-lite"/>
    </source>
</evidence>
<dbReference type="EMBL" id="CAAALY010032707">
    <property type="protein sequence ID" value="VEL17458.1"/>
    <property type="molecule type" value="Genomic_DNA"/>
</dbReference>
<keyword evidence="4" id="KW-1185">Reference proteome</keyword>
<sequence length="427" mass="45539">MSNYLNATSNTNQLCRPNDGPVNSIGTVLEESSEVHIGSLGLGNALALAYDIHNELTPSCIYSSPGSSSGAAFIAFPTVSPGYSFSQQNTNNFSTHNLAFKSLNNEQNPLALHSPAQTSVFQPIELAEKVVVPVNITVQPSYSSKRPQYQQQHRVVVQQQAVVKPENPSNSLDFDSYSDCNSLNPKQPDQTIPDYIPFLHPTVSQSLATNLSQSGLLQANSHPIPSTLLPHPNLISTVSSQAVVNSPPVSTFAPVSSPTSLQTSLSSSVSFVSVKASITGAPISNNSTECDANNNPAIPVNDSIEISNKGSSEGDNLNIVDEGSPADATISSPSSESNKQTEHHLHNPVLFSPESTSASASLNSALADASISSGIHQTINKEKSSSSDDGMYELSDEEMREIDHLVGLTLFLILFNLIFILFHCSYK</sequence>
<feature type="region of interest" description="Disordered" evidence="1">
    <location>
        <begin position="282"/>
        <end position="343"/>
    </location>
</feature>
<organism evidence="3 4">
    <name type="scientific">Protopolystoma xenopodis</name>
    <dbReference type="NCBI Taxonomy" id="117903"/>
    <lineage>
        <taxon>Eukaryota</taxon>
        <taxon>Metazoa</taxon>
        <taxon>Spiralia</taxon>
        <taxon>Lophotrochozoa</taxon>
        <taxon>Platyhelminthes</taxon>
        <taxon>Monogenea</taxon>
        <taxon>Polyopisthocotylea</taxon>
        <taxon>Polystomatidea</taxon>
        <taxon>Polystomatidae</taxon>
        <taxon>Protopolystoma</taxon>
    </lineage>
</organism>
<evidence type="ECO:0000313" key="3">
    <source>
        <dbReference type="EMBL" id="VEL17458.1"/>
    </source>
</evidence>
<feature type="transmembrane region" description="Helical" evidence="2">
    <location>
        <begin position="405"/>
        <end position="426"/>
    </location>
</feature>
<feature type="compositionally biased region" description="Polar residues" evidence="1">
    <location>
        <begin position="304"/>
        <end position="315"/>
    </location>
</feature>
<keyword evidence="2" id="KW-0812">Transmembrane</keyword>
<keyword evidence="2" id="KW-1133">Transmembrane helix</keyword>
<proteinExistence type="predicted"/>
<accession>A0A3S5ACT4</accession>
<reference evidence="3" key="1">
    <citation type="submission" date="2018-11" db="EMBL/GenBank/DDBJ databases">
        <authorList>
            <consortium name="Pathogen Informatics"/>
        </authorList>
    </citation>
    <scope>NUCLEOTIDE SEQUENCE</scope>
</reference>
<keyword evidence="2" id="KW-0472">Membrane</keyword>
<feature type="compositionally biased region" description="Polar residues" evidence="1">
    <location>
        <begin position="282"/>
        <end position="296"/>
    </location>
</feature>